<dbReference type="Pfam" id="PF23559">
    <property type="entry name" value="WHD_DRP"/>
    <property type="match status" value="1"/>
</dbReference>
<evidence type="ECO:0000313" key="9">
    <source>
        <dbReference type="EMBL" id="KAK9987901.1"/>
    </source>
</evidence>
<dbReference type="InterPro" id="IPR032675">
    <property type="entry name" value="LRR_dom_sf"/>
</dbReference>
<dbReference type="InterPro" id="IPR041118">
    <property type="entry name" value="Rx_N"/>
</dbReference>
<evidence type="ECO:0000256" key="2">
    <source>
        <dbReference type="ARBA" id="ARBA00022741"/>
    </source>
</evidence>
<dbReference type="Gene3D" id="1.20.5.4130">
    <property type="match status" value="1"/>
</dbReference>
<evidence type="ECO:0000313" key="10">
    <source>
        <dbReference type="Proteomes" id="UP001459277"/>
    </source>
</evidence>
<reference evidence="9 10" key="1">
    <citation type="submission" date="2024-01" db="EMBL/GenBank/DDBJ databases">
        <title>A telomere-to-telomere, gap-free genome of sweet tea (Lithocarpus litseifolius).</title>
        <authorList>
            <person name="Zhou J."/>
        </authorList>
    </citation>
    <scope>NUCLEOTIDE SEQUENCE [LARGE SCALE GENOMIC DNA]</scope>
    <source>
        <strain evidence="9">Zhou-2022a</strain>
        <tissue evidence="9">Leaf</tissue>
    </source>
</reference>
<evidence type="ECO:0008006" key="11">
    <source>
        <dbReference type="Google" id="ProtNLM"/>
    </source>
</evidence>
<dbReference type="InterPro" id="IPR058922">
    <property type="entry name" value="WHD_DRP"/>
</dbReference>
<dbReference type="Pfam" id="PF18052">
    <property type="entry name" value="Rx_N"/>
    <property type="match status" value="1"/>
</dbReference>
<dbReference type="InterPro" id="IPR055414">
    <property type="entry name" value="LRR_R13L4/SHOC2-like"/>
</dbReference>
<feature type="domain" description="Disease resistance protein winged helix" evidence="7">
    <location>
        <begin position="426"/>
        <end position="500"/>
    </location>
</feature>
<evidence type="ECO:0000256" key="1">
    <source>
        <dbReference type="ARBA" id="ARBA00022737"/>
    </source>
</evidence>
<feature type="region of interest" description="Disordered" evidence="4">
    <location>
        <begin position="137"/>
        <end position="156"/>
    </location>
</feature>
<dbReference type="GO" id="GO:0098542">
    <property type="term" value="P:defense response to other organism"/>
    <property type="evidence" value="ECO:0007669"/>
    <property type="project" value="TreeGrafter"/>
</dbReference>
<feature type="domain" description="Disease resistance R13L4/SHOC-2-like LRR" evidence="8">
    <location>
        <begin position="554"/>
        <end position="718"/>
    </location>
</feature>
<dbReference type="InterPro" id="IPR027417">
    <property type="entry name" value="P-loop_NTPase"/>
</dbReference>
<dbReference type="GO" id="GO:0043531">
    <property type="term" value="F:ADP binding"/>
    <property type="evidence" value="ECO:0007669"/>
    <property type="project" value="InterPro"/>
</dbReference>
<dbReference type="PRINTS" id="PR00364">
    <property type="entry name" value="DISEASERSIST"/>
</dbReference>
<keyword evidence="10" id="KW-1185">Reference proteome</keyword>
<organism evidence="9 10">
    <name type="scientific">Lithocarpus litseifolius</name>
    <dbReference type="NCBI Taxonomy" id="425828"/>
    <lineage>
        <taxon>Eukaryota</taxon>
        <taxon>Viridiplantae</taxon>
        <taxon>Streptophyta</taxon>
        <taxon>Embryophyta</taxon>
        <taxon>Tracheophyta</taxon>
        <taxon>Spermatophyta</taxon>
        <taxon>Magnoliopsida</taxon>
        <taxon>eudicotyledons</taxon>
        <taxon>Gunneridae</taxon>
        <taxon>Pentapetalae</taxon>
        <taxon>rosids</taxon>
        <taxon>fabids</taxon>
        <taxon>Fagales</taxon>
        <taxon>Fagaceae</taxon>
        <taxon>Lithocarpus</taxon>
    </lineage>
</organism>
<dbReference type="SUPFAM" id="SSF52540">
    <property type="entry name" value="P-loop containing nucleoside triphosphate hydrolases"/>
    <property type="match status" value="1"/>
</dbReference>
<dbReference type="InterPro" id="IPR036388">
    <property type="entry name" value="WH-like_DNA-bd_sf"/>
</dbReference>
<dbReference type="Pfam" id="PF00931">
    <property type="entry name" value="NB-ARC"/>
    <property type="match status" value="1"/>
</dbReference>
<dbReference type="SUPFAM" id="SSF52058">
    <property type="entry name" value="L domain-like"/>
    <property type="match status" value="1"/>
</dbReference>
<keyword evidence="3" id="KW-0611">Plant defense</keyword>
<dbReference type="Gene3D" id="1.10.8.430">
    <property type="entry name" value="Helical domain of apoptotic protease-activating factors"/>
    <property type="match status" value="1"/>
</dbReference>
<accession>A0AAW2BPC7</accession>
<evidence type="ECO:0000256" key="4">
    <source>
        <dbReference type="SAM" id="MobiDB-lite"/>
    </source>
</evidence>
<name>A0AAW2BPC7_9ROSI</name>
<dbReference type="PANTHER" id="PTHR23155">
    <property type="entry name" value="DISEASE RESISTANCE PROTEIN RP"/>
    <property type="match status" value="1"/>
</dbReference>
<dbReference type="InterPro" id="IPR038005">
    <property type="entry name" value="RX-like_CC"/>
</dbReference>
<dbReference type="AlphaFoldDB" id="A0AAW2BPC7"/>
<evidence type="ECO:0000259" key="6">
    <source>
        <dbReference type="Pfam" id="PF18052"/>
    </source>
</evidence>
<comment type="caution">
    <text evidence="9">The sequence shown here is derived from an EMBL/GenBank/DDBJ whole genome shotgun (WGS) entry which is preliminary data.</text>
</comment>
<dbReference type="Gene3D" id="3.40.50.300">
    <property type="entry name" value="P-loop containing nucleotide triphosphate hydrolases"/>
    <property type="match status" value="1"/>
</dbReference>
<evidence type="ECO:0000259" key="5">
    <source>
        <dbReference type="Pfam" id="PF00931"/>
    </source>
</evidence>
<dbReference type="FunFam" id="1.10.10.10:FF:000322">
    <property type="entry name" value="Probable disease resistance protein At1g63360"/>
    <property type="match status" value="1"/>
</dbReference>
<feature type="domain" description="Disease resistance N-terminal" evidence="6">
    <location>
        <begin position="9"/>
        <end position="92"/>
    </location>
</feature>
<dbReference type="Gene3D" id="1.10.10.10">
    <property type="entry name" value="Winged helix-like DNA-binding domain superfamily/Winged helix DNA-binding domain"/>
    <property type="match status" value="1"/>
</dbReference>
<dbReference type="InterPro" id="IPR002182">
    <property type="entry name" value="NB-ARC"/>
</dbReference>
<proteinExistence type="predicted"/>
<evidence type="ECO:0000256" key="3">
    <source>
        <dbReference type="ARBA" id="ARBA00022821"/>
    </source>
</evidence>
<dbReference type="InterPro" id="IPR042197">
    <property type="entry name" value="Apaf_helical"/>
</dbReference>
<dbReference type="Pfam" id="PF23598">
    <property type="entry name" value="LRR_14"/>
    <property type="match status" value="1"/>
</dbReference>
<sequence>MAESVVYGVATRLGNLLEQEAKFLYGVSDQIQQLQTELKRMQCFLKEADARQHESEIVMQGVAEMRDLAYDAEDIIATYALKVASNKGGGVQKALKRFACILGEGITVHQVGSKIADIMTKLSNLRKSFEDNGIRESIMQGRGPSSLNETQREQRETYPHPERIVVGLEDDTNKLVAFLLEEEGVASICGMGGLGKTTLAKMVYNHHQVKRHFDRRAWVYISQQFQRRRVWEDILISLLSPSKDQRDDIRTLNNATLVEKIRQVQQEQTCLVILDDIWKIEDWNILCEVFPMENTDSKILLSSRSKNLALYVDPRGLHELRCLNNEKSWELLEKIAISWRSDSITKTKMEKLGKEMIGYCGGLPLAITILGGLLAAKQIEEWEDILRHVKSYLYEQPDLRLTKVMGLSYDDLPCHLKPCFLYLAHFPEDFEIPRKELTRMWMGEGFISQIQHRGGREDTMEDMGERYLQELVQRCMVQVGKNGSLGKIRTCRIHDLMREFCVSKAQRENFLQITNIPSTEESNARIGKIRRLAINLESSDNYLEGIKFNKYPYLRSLLYFVPRDNNLYLKESYFKKIRLLRVLNLENVQYYCGNLPDDIGYLIHLRFLSLKNTKIEIVPSSIGNLKCLETLDLRTQEYGMKVPNVFKNMKQLRHLYLPIYYQVSEKLELSDLHYLQTLVNVIPESIHIPSSFRFNRLRSLRTTTFLNEWEWDSDVVQVVSSCPDIYKLNLHRLIKKLPKAHQFSPNLAKLTLWRTGLEEDPMATLEKLSNLKILRLLFNSFLGKKMVCSQRGFPLLQSLVLSELRYLEEWRVYEGAAPNLLHLEIRECWCLMTIPDGLSFIATLQKLEINDMPKSFKDRLDKGRPDFYKVQHVPSLVFQQCDRE</sequence>
<evidence type="ECO:0000259" key="7">
    <source>
        <dbReference type="Pfam" id="PF23559"/>
    </source>
</evidence>
<dbReference type="EMBL" id="JAZDWU010000010">
    <property type="protein sequence ID" value="KAK9987901.1"/>
    <property type="molecule type" value="Genomic_DNA"/>
</dbReference>
<evidence type="ECO:0000259" key="8">
    <source>
        <dbReference type="Pfam" id="PF23598"/>
    </source>
</evidence>
<feature type="domain" description="NB-ARC" evidence="5">
    <location>
        <begin position="169"/>
        <end position="338"/>
    </location>
</feature>
<dbReference type="Proteomes" id="UP001459277">
    <property type="component" value="Unassembled WGS sequence"/>
</dbReference>
<dbReference type="FunFam" id="3.40.50.300:FF:001091">
    <property type="entry name" value="Probable disease resistance protein At1g61300"/>
    <property type="match status" value="1"/>
</dbReference>
<dbReference type="InterPro" id="IPR044974">
    <property type="entry name" value="Disease_R_plants"/>
</dbReference>
<dbReference type="PANTHER" id="PTHR23155:SF1185">
    <property type="entry name" value="DISEASE RESISTANCE RPP8-LIKE PROTEIN 3-RELATED"/>
    <property type="match status" value="1"/>
</dbReference>
<dbReference type="CDD" id="cd14798">
    <property type="entry name" value="RX-CC_like"/>
    <property type="match status" value="1"/>
</dbReference>
<gene>
    <name evidence="9" type="ORF">SO802_028140</name>
</gene>
<keyword evidence="1" id="KW-0677">Repeat</keyword>
<protein>
    <recommendedName>
        <fullName evidence="11">Disease resistance protein At1g50180</fullName>
    </recommendedName>
</protein>
<dbReference type="FunFam" id="1.10.8.430:FF:000003">
    <property type="entry name" value="Probable disease resistance protein At5g66910"/>
    <property type="match status" value="1"/>
</dbReference>
<keyword evidence="2" id="KW-0547">Nucleotide-binding</keyword>
<dbReference type="Gene3D" id="3.80.10.10">
    <property type="entry name" value="Ribonuclease Inhibitor"/>
    <property type="match status" value="1"/>
</dbReference>